<accession>A0A6N0HX11</accession>
<dbReference type="RefSeq" id="WP_174673189.1">
    <property type="nucleotide sequence ID" value="NZ_CP054491.1"/>
</dbReference>
<evidence type="ECO:0000313" key="2">
    <source>
        <dbReference type="Proteomes" id="UP000509658"/>
    </source>
</evidence>
<proteinExistence type="predicted"/>
<organism evidence="1 2">
    <name type="scientific">Candidatus Reidiella endopervernicosa</name>
    <dbReference type="NCBI Taxonomy" id="2738883"/>
    <lineage>
        <taxon>Bacteria</taxon>
        <taxon>Pseudomonadati</taxon>
        <taxon>Pseudomonadota</taxon>
        <taxon>Gammaproteobacteria</taxon>
        <taxon>Candidatus Reidiella</taxon>
    </lineage>
</organism>
<protein>
    <submittedName>
        <fullName evidence="1">Uncharacterized protein</fullName>
    </submittedName>
</protein>
<sequence length="146" mass="15724">MASYNAGSTDHLSGLLVRNHLDGVVLFPINNTFTAKMGLSAAHHDLSADLTQLKLDQTLLQSVSHDINTLFIGIMGGWISTIICRIRSLSESIQSSTSIHSTQSYQADRVSILQVGLLTMLPIVNSVTTAIEPRLSPILSTPLANI</sequence>
<gene>
    <name evidence="1" type="ORF">HUE57_11215</name>
</gene>
<reference evidence="1 2" key="1">
    <citation type="submission" date="2020-05" db="EMBL/GenBank/DDBJ databases">
        <title>Horizontal transmission and recombination maintain forever young bacterial symbiont genomes.</title>
        <authorList>
            <person name="Russell S.L."/>
            <person name="Pepper-Tunick E."/>
            <person name="Svedberg J."/>
            <person name="Byrne A."/>
            <person name="Ruelas Castillo J."/>
            <person name="Vollmers C."/>
            <person name="Beinart R.A."/>
            <person name="Corbett-Detig R."/>
        </authorList>
    </citation>
    <scope>NUCLEOTIDE SEQUENCE [LARGE SCALE GENOMIC DNA]</scope>
    <source>
        <strain evidence="1">Santa_Monica_outfall</strain>
    </source>
</reference>
<name>A0A6N0HX11_9GAMM</name>
<dbReference type="Proteomes" id="UP000509658">
    <property type="component" value="Chromosome"/>
</dbReference>
<evidence type="ECO:0000313" key="1">
    <source>
        <dbReference type="EMBL" id="QKQ26791.1"/>
    </source>
</evidence>
<dbReference type="AlphaFoldDB" id="A0A6N0HX11"/>
<dbReference type="KEGG" id="rev:HUE57_11215"/>
<dbReference type="EMBL" id="CP054491">
    <property type="protein sequence ID" value="QKQ26791.1"/>
    <property type="molecule type" value="Genomic_DNA"/>
</dbReference>
<keyword evidence="2" id="KW-1185">Reference proteome</keyword>